<dbReference type="Pfam" id="PF24969">
    <property type="entry name" value="LRR_15"/>
    <property type="match status" value="1"/>
</dbReference>
<dbReference type="InterPro" id="IPR032675">
    <property type="entry name" value="LRR_dom_sf"/>
</dbReference>
<evidence type="ECO:0000313" key="2">
    <source>
        <dbReference type="EMBL" id="KAF2501579.1"/>
    </source>
</evidence>
<dbReference type="Gene3D" id="3.80.10.10">
    <property type="entry name" value="Ribonuclease Inhibitor"/>
    <property type="match status" value="1"/>
</dbReference>
<dbReference type="OrthoDB" id="4191831at2759"/>
<dbReference type="Pfam" id="PF12937">
    <property type="entry name" value="F-box-like"/>
    <property type="match status" value="1"/>
</dbReference>
<keyword evidence="3" id="KW-1185">Reference proteome</keyword>
<organism evidence="2 3">
    <name type="scientific">Lophium mytilinum</name>
    <dbReference type="NCBI Taxonomy" id="390894"/>
    <lineage>
        <taxon>Eukaryota</taxon>
        <taxon>Fungi</taxon>
        <taxon>Dikarya</taxon>
        <taxon>Ascomycota</taxon>
        <taxon>Pezizomycotina</taxon>
        <taxon>Dothideomycetes</taxon>
        <taxon>Pleosporomycetidae</taxon>
        <taxon>Mytilinidiales</taxon>
        <taxon>Mytilinidiaceae</taxon>
        <taxon>Lophium</taxon>
    </lineage>
</organism>
<dbReference type="SUPFAM" id="SSF81383">
    <property type="entry name" value="F-box domain"/>
    <property type="match status" value="1"/>
</dbReference>
<dbReference type="SUPFAM" id="SSF52047">
    <property type="entry name" value="RNI-like"/>
    <property type="match status" value="1"/>
</dbReference>
<evidence type="ECO:0000259" key="1">
    <source>
        <dbReference type="PROSITE" id="PS50181"/>
    </source>
</evidence>
<sequence length="526" mass="58522">MLPDIQSLLLGAHTAPTAPDLHMPEREELEVLESSPSSTVLPSEHPQPASLAPLLSLPNELLLQVAESIPSIDLANLSLVSKRINAIGSEALFRDISFTSSDDDRVRMAQLITTLHTYPDLANLVKSITYTDLRSLKDPRREPQDHLDRWRDLEEIDPQTVQTLVDEAIAAALPYGHTFCKPSSGNAGQASYGYYQTNFWVNALRMGSLDAVLAVLLSMVPNISRLKLHFTRFGWPDLSSALAQAALLATRTPWVHDGASDLCSPLRQTFAKLKEVDIAGPQCLNHDLSDSPWMSLPSVLHIRRAGFRPGDEYTFKPAPNTDKDLSGIHTLRLSDNGDASMSRGFGKALATCKKLRSLHISESGMLNRRFMQALMTQNRTLETLVIDGRDKHGGTICKVQRTIGSLAGFRNLKHFEIAAAMLWGYDFSVEGVPDLLPRCLEELVVTDLWARVNRKKAEMRVQQILESVRAGNLPALRRFTIRHPPTDEVRLVEDIQEVEFAGSLEQKNVAKAFMDVNVDFQIIRPT</sequence>
<accession>A0A6A6RA71</accession>
<dbReference type="InterPro" id="IPR036047">
    <property type="entry name" value="F-box-like_dom_sf"/>
</dbReference>
<feature type="domain" description="F-box" evidence="1">
    <location>
        <begin position="51"/>
        <end position="96"/>
    </location>
</feature>
<name>A0A6A6RA71_9PEZI</name>
<reference evidence="2" key="1">
    <citation type="journal article" date="2020" name="Stud. Mycol.">
        <title>101 Dothideomycetes genomes: a test case for predicting lifestyles and emergence of pathogens.</title>
        <authorList>
            <person name="Haridas S."/>
            <person name="Albert R."/>
            <person name="Binder M."/>
            <person name="Bloem J."/>
            <person name="Labutti K."/>
            <person name="Salamov A."/>
            <person name="Andreopoulos B."/>
            <person name="Baker S."/>
            <person name="Barry K."/>
            <person name="Bills G."/>
            <person name="Bluhm B."/>
            <person name="Cannon C."/>
            <person name="Castanera R."/>
            <person name="Culley D."/>
            <person name="Daum C."/>
            <person name="Ezra D."/>
            <person name="Gonzalez J."/>
            <person name="Henrissat B."/>
            <person name="Kuo A."/>
            <person name="Liang C."/>
            <person name="Lipzen A."/>
            <person name="Lutzoni F."/>
            <person name="Magnuson J."/>
            <person name="Mondo S."/>
            <person name="Nolan M."/>
            <person name="Ohm R."/>
            <person name="Pangilinan J."/>
            <person name="Park H.-J."/>
            <person name="Ramirez L."/>
            <person name="Alfaro M."/>
            <person name="Sun H."/>
            <person name="Tritt A."/>
            <person name="Yoshinaga Y."/>
            <person name="Zwiers L.-H."/>
            <person name="Turgeon B."/>
            <person name="Goodwin S."/>
            <person name="Spatafora J."/>
            <person name="Crous P."/>
            <person name="Grigoriev I."/>
        </authorList>
    </citation>
    <scope>NUCLEOTIDE SEQUENCE</scope>
    <source>
        <strain evidence="2">CBS 269.34</strain>
    </source>
</reference>
<dbReference type="InterPro" id="IPR056867">
    <property type="entry name" value="LRR_15"/>
</dbReference>
<dbReference type="PROSITE" id="PS50181">
    <property type="entry name" value="FBOX"/>
    <property type="match status" value="1"/>
</dbReference>
<dbReference type="EMBL" id="MU004182">
    <property type="protein sequence ID" value="KAF2501579.1"/>
    <property type="molecule type" value="Genomic_DNA"/>
</dbReference>
<gene>
    <name evidence="2" type="ORF">BU16DRAFT_577700</name>
</gene>
<proteinExistence type="predicted"/>
<dbReference type="SMART" id="SM00256">
    <property type="entry name" value="FBOX"/>
    <property type="match status" value="1"/>
</dbReference>
<dbReference type="AlphaFoldDB" id="A0A6A6RA71"/>
<protein>
    <recommendedName>
        <fullName evidence="1">F-box domain-containing protein</fullName>
    </recommendedName>
</protein>
<dbReference type="InterPro" id="IPR001810">
    <property type="entry name" value="F-box_dom"/>
</dbReference>
<dbReference type="Proteomes" id="UP000799750">
    <property type="component" value="Unassembled WGS sequence"/>
</dbReference>
<evidence type="ECO:0000313" key="3">
    <source>
        <dbReference type="Proteomes" id="UP000799750"/>
    </source>
</evidence>